<evidence type="ECO:0000313" key="1">
    <source>
        <dbReference type="EMBL" id="KAK4016748.1"/>
    </source>
</evidence>
<keyword evidence="2" id="KW-1185">Reference proteome</keyword>
<accession>A0ABQ9ZVC4</accession>
<dbReference type="EMBL" id="JAOYFB010000005">
    <property type="protein sequence ID" value="KAK4016748.1"/>
    <property type="molecule type" value="Genomic_DNA"/>
</dbReference>
<gene>
    <name evidence="1" type="ORF">OUZ56_031714</name>
</gene>
<reference evidence="1 2" key="1">
    <citation type="journal article" date="2023" name="Nucleic Acids Res.">
        <title>The hologenome of Daphnia magna reveals possible DNA methylation and microbiome-mediated evolution of the host genome.</title>
        <authorList>
            <person name="Chaturvedi A."/>
            <person name="Li X."/>
            <person name="Dhandapani V."/>
            <person name="Marshall H."/>
            <person name="Kissane S."/>
            <person name="Cuenca-Cambronero M."/>
            <person name="Asole G."/>
            <person name="Calvet F."/>
            <person name="Ruiz-Romero M."/>
            <person name="Marangio P."/>
            <person name="Guigo R."/>
            <person name="Rago D."/>
            <person name="Mirbahai L."/>
            <person name="Eastwood N."/>
            <person name="Colbourne J.K."/>
            <person name="Zhou J."/>
            <person name="Mallon E."/>
            <person name="Orsini L."/>
        </authorList>
    </citation>
    <scope>NUCLEOTIDE SEQUENCE [LARGE SCALE GENOMIC DNA]</scope>
    <source>
        <strain evidence="1">LRV0_1</strain>
    </source>
</reference>
<organism evidence="1 2">
    <name type="scientific">Daphnia magna</name>
    <dbReference type="NCBI Taxonomy" id="35525"/>
    <lineage>
        <taxon>Eukaryota</taxon>
        <taxon>Metazoa</taxon>
        <taxon>Ecdysozoa</taxon>
        <taxon>Arthropoda</taxon>
        <taxon>Crustacea</taxon>
        <taxon>Branchiopoda</taxon>
        <taxon>Diplostraca</taxon>
        <taxon>Cladocera</taxon>
        <taxon>Anomopoda</taxon>
        <taxon>Daphniidae</taxon>
        <taxon>Daphnia</taxon>
    </lineage>
</organism>
<evidence type="ECO:0000313" key="2">
    <source>
        <dbReference type="Proteomes" id="UP001234178"/>
    </source>
</evidence>
<protein>
    <submittedName>
        <fullName evidence="1">Uncharacterized protein</fullName>
    </submittedName>
</protein>
<proteinExistence type="predicted"/>
<comment type="caution">
    <text evidence="1">The sequence shown here is derived from an EMBL/GenBank/DDBJ whole genome shotgun (WGS) entry which is preliminary data.</text>
</comment>
<name>A0ABQ9ZVC4_9CRUS</name>
<dbReference type="Proteomes" id="UP001234178">
    <property type="component" value="Unassembled WGS sequence"/>
</dbReference>
<sequence>MGNIPQQVLLFVGYTTTETRLNDRHTLTTPFTSAGPYKREGCNEGGTEWCGVTVSNNSADGPLVVCVYVQFCRSTPGVFRVLDSAICDQSARSRTRGGKNSQWAEFGCKNLQLVSSSAPSPSSRASNVID</sequence>